<evidence type="ECO:0000256" key="6">
    <source>
        <dbReference type="RuleBase" id="RU368091"/>
    </source>
</evidence>
<dbReference type="Gene3D" id="1.10.1370.20">
    <property type="entry name" value="Oligoendopeptidase f, C-terminal domain"/>
    <property type="match status" value="1"/>
</dbReference>
<evidence type="ECO:0000256" key="4">
    <source>
        <dbReference type="ARBA" id="ARBA00022833"/>
    </source>
</evidence>
<evidence type="ECO:0000259" key="8">
    <source>
        <dbReference type="Pfam" id="PF08439"/>
    </source>
</evidence>
<keyword evidence="4 6" id="KW-0862">Zinc</keyword>
<dbReference type="EMBL" id="JAOVQM010000012">
    <property type="protein sequence ID" value="MCV2232858.1"/>
    <property type="molecule type" value="Genomic_DNA"/>
</dbReference>
<accession>A0ABT2Y8K7</accession>
<sequence>MSQWDLSIFYPDFEAWQKDVDLFESRIDEFSAFKGKLSTFEGFRDYILLEEEITQLLYKVYPYAHLAADLNLRDNVLGSKYQSVLLKLSKLSQVTSYFSPEVIAAGSDLILSFVEKDARLQPYKFVIEKLFHQQEHVLSDDNERILAFHSPISSVPTSMYNALAVGDRSDEEVLLSTGEKMKITTANYRSILPTLKNPADRQLVFEAAFKRYKDNKNAFANLYNLVLQNLAASYKSRGYSSALEAKLFGNNIPVSVFMNLKDVAYENVGPIKRYIKLRQKYLGLDKYHTYDRFLKLAESNTKYPYADAKKMFFEALEGLDPEFVKNEQRALEDGFVDVLPKDGKRTGAYSSGFYGWHPFILLNHDETLDSVFTLAHEAGHSAHTIFSNEAQPMAIADYVIFVAEIASTFNEHLLGDYLLSKATSKEDKIVLLENEIDGIMATFFRQTLFATYEYEANKLVEKGIPITEGALSKIMIDLYKHYYDIDITEENGKQYVWAYIPHLFHTPFYVYQYATSYSASLKIYENVKKGVPNAMSNYIKMLKAGGSAYPVDIAKIAGADLTDKQTFLAVINRFNELIDQLEDVLKS</sequence>
<protein>
    <recommendedName>
        <fullName evidence="6">Oligopeptidase F</fullName>
        <ecNumber evidence="6">3.4.24.-</ecNumber>
    </recommendedName>
</protein>
<gene>
    <name evidence="9" type="primary">pepF</name>
    <name evidence="9" type="ORF">N7548_08500</name>
</gene>
<dbReference type="InterPro" id="IPR001567">
    <property type="entry name" value="Pept_M3A_M3B_dom"/>
</dbReference>
<reference evidence="9" key="1">
    <citation type="submission" date="2022-09" db="EMBL/GenBank/DDBJ databases">
        <title>Novel Mycoplasma species identified in domestic and wild animals.</title>
        <authorList>
            <person name="Volokhov D.V."/>
            <person name="Furtak V.A."/>
            <person name="Zagorodnyaya T.A."/>
        </authorList>
    </citation>
    <scope>NUCLEOTIDE SEQUENCE</scope>
    <source>
        <strain evidence="9">Oakley</strain>
    </source>
</reference>
<comment type="similarity">
    <text evidence="6">Belongs to the peptidase M3B family.</text>
</comment>
<dbReference type="InterPro" id="IPR042088">
    <property type="entry name" value="OligoPept_F_C"/>
</dbReference>
<comment type="cofactor">
    <cofactor evidence="6">
        <name>Zn(2+)</name>
        <dbReference type="ChEBI" id="CHEBI:29105"/>
    </cofactor>
    <text evidence="6">Binds 1 zinc ion.</text>
</comment>
<evidence type="ECO:0000313" key="9">
    <source>
        <dbReference type="EMBL" id="MCV2232858.1"/>
    </source>
</evidence>
<organism evidence="9 10">
    <name type="scientific">Paracholeplasma manati</name>
    <dbReference type="NCBI Taxonomy" id="591373"/>
    <lineage>
        <taxon>Bacteria</taxon>
        <taxon>Bacillati</taxon>
        <taxon>Mycoplasmatota</taxon>
        <taxon>Mollicutes</taxon>
        <taxon>Acholeplasmatales</taxon>
        <taxon>Acholeplasmataceae</taxon>
        <taxon>Paracholeplasma</taxon>
    </lineage>
</organism>
<evidence type="ECO:0000256" key="1">
    <source>
        <dbReference type="ARBA" id="ARBA00022670"/>
    </source>
</evidence>
<evidence type="ECO:0000259" key="7">
    <source>
        <dbReference type="Pfam" id="PF01432"/>
    </source>
</evidence>
<evidence type="ECO:0000256" key="3">
    <source>
        <dbReference type="ARBA" id="ARBA00022801"/>
    </source>
</evidence>
<dbReference type="SUPFAM" id="SSF55486">
    <property type="entry name" value="Metalloproteases ('zincins'), catalytic domain"/>
    <property type="match status" value="1"/>
</dbReference>
<dbReference type="InterPro" id="IPR004438">
    <property type="entry name" value="Peptidase_M3B"/>
</dbReference>
<name>A0ABT2Y8K7_9MOLU</name>
<comment type="function">
    <text evidence="6">Has oligopeptidase activity and degrades a variety of small bioactive peptides.</text>
</comment>
<keyword evidence="10" id="KW-1185">Reference proteome</keyword>
<keyword evidence="1 6" id="KW-0645">Protease</keyword>
<keyword evidence="3 6" id="KW-0378">Hydrolase</keyword>
<dbReference type="NCBIfam" id="TIGR00181">
    <property type="entry name" value="pepF"/>
    <property type="match status" value="1"/>
</dbReference>
<dbReference type="Gene3D" id="1.20.140.70">
    <property type="entry name" value="Oligopeptidase f, N-terminal domain"/>
    <property type="match status" value="1"/>
</dbReference>
<dbReference type="InterPro" id="IPR013647">
    <property type="entry name" value="OligopepF_N_dom"/>
</dbReference>
<proteinExistence type="inferred from homology"/>
<evidence type="ECO:0000313" key="10">
    <source>
        <dbReference type="Proteomes" id="UP001177160"/>
    </source>
</evidence>
<keyword evidence="5 6" id="KW-0482">Metalloprotease</keyword>
<dbReference type="Proteomes" id="UP001177160">
    <property type="component" value="Unassembled WGS sequence"/>
</dbReference>
<dbReference type="PANTHER" id="PTHR11804:SF84">
    <property type="entry name" value="SACCHAROLYSIN"/>
    <property type="match status" value="1"/>
</dbReference>
<dbReference type="RefSeq" id="WP_263609047.1">
    <property type="nucleotide sequence ID" value="NZ_JAOVQM010000012.1"/>
</dbReference>
<keyword evidence="2 6" id="KW-0479">Metal-binding</keyword>
<dbReference type="PANTHER" id="PTHR11804">
    <property type="entry name" value="PROTEASE M3 THIMET OLIGOPEPTIDASE-RELATED"/>
    <property type="match status" value="1"/>
</dbReference>
<dbReference type="EC" id="3.4.24.-" evidence="6"/>
<dbReference type="InterPro" id="IPR045090">
    <property type="entry name" value="Pept_M3A_M3B"/>
</dbReference>
<evidence type="ECO:0000256" key="2">
    <source>
        <dbReference type="ARBA" id="ARBA00022723"/>
    </source>
</evidence>
<dbReference type="CDD" id="cd09608">
    <property type="entry name" value="M3B_PepF"/>
    <property type="match status" value="1"/>
</dbReference>
<feature type="domain" description="Peptidase M3A/M3B catalytic" evidence="7">
    <location>
        <begin position="196"/>
        <end position="569"/>
    </location>
</feature>
<evidence type="ECO:0000256" key="5">
    <source>
        <dbReference type="ARBA" id="ARBA00023049"/>
    </source>
</evidence>
<comment type="caution">
    <text evidence="9">The sequence shown here is derived from an EMBL/GenBank/DDBJ whole genome shotgun (WGS) entry which is preliminary data.</text>
</comment>
<dbReference type="Pfam" id="PF01432">
    <property type="entry name" value="Peptidase_M3"/>
    <property type="match status" value="1"/>
</dbReference>
<dbReference type="Pfam" id="PF08439">
    <property type="entry name" value="Peptidase_M3_N"/>
    <property type="match status" value="1"/>
</dbReference>
<feature type="domain" description="Oligopeptidase F N-terminal" evidence="8">
    <location>
        <begin position="101"/>
        <end position="167"/>
    </location>
</feature>